<dbReference type="Pfam" id="PF00005">
    <property type="entry name" value="ABC_tran"/>
    <property type="match status" value="1"/>
</dbReference>
<evidence type="ECO:0000256" key="3">
    <source>
        <dbReference type="ARBA" id="ARBA00022840"/>
    </source>
</evidence>
<dbReference type="EMBL" id="CP002858">
    <property type="protein sequence ID" value="AEI15858.1"/>
    <property type="molecule type" value="Genomic_DNA"/>
</dbReference>
<keyword evidence="5" id="KW-0378">Hydrolase</keyword>
<dbReference type="eggNOG" id="COG3842">
    <property type="taxonomic scope" value="Bacteria"/>
</dbReference>
<evidence type="ECO:0000256" key="1">
    <source>
        <dbReference type="ARBA" id="ARBA00022448"/>
    </source>
</evidence>
<dbReference type="InterPro" id="IPR027417">
    <property type="entry name" value="P-loop_NTPase"/>
</dbReference>
<evidence type="ECO:0000313" key="6">
    <source>
        <dbReference type="Proteomes" id="UP000006621"/>
    </source>
</evidence>
<dbReference type="InterPro" id="IPR050093">
    <property type="entry name" value="ABC_SmlMolc_Importer"/>
</dbReference>
<dbReference type="AlphaFoldDB" id="F8E691"/>
<reference evidence="6" key="2">
    <citation type="submission" date="2011-06" db="EMBL/GenBank/DDBJ databases">
        <title>The complete genome of Flexistipes sinusarabici DSM 4947.</title>
        <authorList>
            <person name="Lucas S."/>
            <person name="Han J."/>
            <person name="Lapidus A."/>
            <person name="Bruce D."/>
            <person name="Goodwin L."/>
            <person name="Pitluck S."/>
            <person name="Peters L."/>
            <person name="Kyrpides N."/>
            <person name="Mavromatis K."/>
            <person name="Ivanova N."/>
            <person name="Mikhailova N."/>
            <person name="Chertkov O."/>
            <person name="Detter J.C."/>
            <person name="Tapia R."/>
            <person name="Han C."/>
            <person name="Land M."/>
            <person name="Hauser L."/>
            <person name="Markowitz V."/>
            <person name="Cheng J.-F."/>
            <person name="Hugenholtz P."/>
            <person name="Woyke T."/>
            <person name="Wu D."/>
            <person name="Spring S."/>
            <person name="Schroeder M."/>
            <person name="Brambilla E."/>
            <person name="Klenk H.-P."/>
            <person name="Eisen J.A."/>
        </authorList>
    </citation>
    <scope>NUCLEOTIDE SEQUENCE [LARGE SCALE GENOMIC DNA]</scope>
    <source>
        <strain evidence="6">DSM 4947 / MAS 10</strain>
    </source>
</reference>
<dbReference type="PANTHER" id="PTHR42781:SF4">
    <property type="entry name" value="SPERMIDINE_PUTRESCINE IMPORT ATP-BINDING PROTEIN POTA"/>
    <property type="match status" value="1"/>
</dbReference>
<dbReference type="SUPFAM" id="SSF52540">
    <property type="entry name" value="P-loop containing nucleoside triphosphate hydrolases"/>
    <property type="match status" value="1"/>
</dbReference>
<keyword evidence="3" id="KW-0067">ATP-binding</keyword>
<evidence type="ECO:0000259" key="4">
    <source>
        <dbReference type="PROSITE" id="PS50893"/>
    </source>
</evidence>
<protein>
    <submittedName>
        <fullName evidence="5">Molybdate-transporting ATPase</fullName>
        <ecNumber evidence="5">3.6.3.29</ecNumber>
    </submittedName>
</protein>
<dbReference type="GO" id="GO:0005524">
    <property type="term" value="F:ATP binding"/>
    <property type="evidence" value="ECO:0007669"/>
    <property type="project" value="UniProtKB-KW"/>
</dbReference>
<feature type="domain" description="ABC transporter" evidence="4">
    <location>
        <begin position="1"/>
        <end position="232"/>
    </location>
</feature>
<keyword evidence="1" id="KW-0813">Transport</keyword>
<dbReference type="STRING" id="717231.Flexsi_2237"/>
<reference evidence="5 6" key="1">
    <citation type="journal article" date="2011" name="Stand. Genomic Sci.">
        <title>Genome sequence of the moderately thermophilic halophile Flexistipes sinusarabici strain (MAS10).</title>
        <authorList>
            <person name="Lapidus A."/>
            <person name="Chertkov O."/>
            <person name="Nolan M."/>
            <person name="Lucas S."/>
            <person name="Hammon N."/>
            <person name="Deshpande S."/>
            <person name="Cheng J.F."/>
            <person name="Tapia R."/>
            <person name="Han C."/>
            <person name="Goodwin L."/>
            <person name="Pitluck S."/>
            <person name="Liolios K."/>
            <person name="Pagani I."/>
            <person name="Ivanova N."/>
            <person name="Huntemann M."/>
            <person name="Mavromatis K."/>
            <person name="Mikhailova N."/>
            <person name="Pati A."/>
            <person name="Chen A."/>
            <person name="Palaniappan K."/>
            <person name="Land M."/>
            <person name="Hauser L."/>
            <person name="Brambilla E.M."/>
            <person name="Rohde M."/>
            <person name="Abt B."/>
            <person name="Spring S."/>
            <person name="Goker M."/>
            <person name="Bristow J."/>
            <person name="Eisen J.A."/>
            <person name="Markowitz V."/>
            <person name="Hugenholtz P."/>
            <person name="Kyrpides N.C."/>
            <person name="Klenk H.P."/>
            <person name="Woyke T."/>
        </authorList>
    </citation>
    <scope>NUCLEOTIDE SEQUENCE [LARGE SCALE GENOMIC DNA]</scope>
    <source>
        <strain evidence="6">DSM 4947 / MAS 10</strain>
    </source>
</reference>
<dbReference type="Proteomes" id="UP000006621">
    <property type="component" value="Chromosome"/>
</dbReference>
<gene>
    <name evidence="5" type="ordered locus">Flexsi_2237</name>
</gene>
<dbReference type="InterPro" id="IPR008995">
    <property type="entry name" value="Mo/tungstate-bd_C_term_dom"/>
</dbReference>
<dbReference type="SUPFAM" id="SSF50331">
    <property type="entry name" value="MOP-like"/>
    <property type="match status" value="1"/>
</dbReference>
<proteinExistence type="predicted"/>
<evidence type="ECO:0000313" key="5">
    <source>
        <dbReference type="EMBL" id="AEI15858.1"/>
    </source>
</evidence>
<dbReference type="PANTHER" id="PTHR42781">
    <property type="entry name" value="SPERMIDINE/PUTRESCINE IMPORT ATP-BINDING PROTEIN POTA"/>
    <property type="match status" value="1"/>
</dbReference>
<organism evidence="5 6">
    <name type="scientific">Flexistipes sinusarabici (strain ATCC 49648 / DSM 4947 / MAS 10)</name>
    <dbReference type="NCBI Taxonomy" id="717231"/>
    <lineage>
        <taxon>Bacteria</taxon>
        <taxon>Pseudomonadati</taxon>
        <taxon>Deferribacterota</taxon>
        <taxon>Deferribacteres</taxon>
        <taxon>Deferribacterales</taxon>
        <taxon>Flexistipitaceae</taxon>
        <taxon>Flexistipes</taxon>
    </lineage>
</organism>
<dbReference type="RefSeq" id="WP_013887302.1">
    <property type="nucleotide sequence ID" value="NC_015672.1"/>
</dbReference>
<dbReference type="Gene3D" id="3.40.50.300">
    <property type="entry name" value="P-loop containing nucleotide triphosphate hydrolases"/>
    <property type="match status" value="1"/>
</dbReference>
<sequence>MFELDVIKRLKGIEFNFKFSADSNRIVLFGPSGAGKSSIIKMIAGFFSPDRGHIKLNENTFFDSSSKINLPVNIRKVGYLPQEYTLFPHLNVKENIQYGLKFFDKSKAGYSIGEVAEKLGISDKLDSSVQKLSGGQRQRVALARILVLKPSILLLDEPFSALDSSTAGSLRELVADISDELNIPSIFITHNLSDAYLFAKDLILVERGRVVEFGKKEELYSNPAYTEAARLMGFKNIWNAYQVSGGRVLCDNGHEFTLDKENKKKDATHICIRPENVMIIRPDHDIKSSLKENIVTGRIDSMKNAGKDYFIRIISDNGLTIHSVVPVHACEKMDLGINKKVSVSLKQQSIVLTTDK</sequence>
<dbReference type="KEGG" id="fsi:Flexsi_2237"/>
<evidence type="ECO:0000256" key="2">
    <source>
        <dbReference type="ARBA" id="ARBA00022741"/>
    </source>
</evidence>
<dbReference type="HOGENOM" id="CLU_000604_1_1_0"/>
<keyword evidence="6" id="KW-1185">Reference proteome</keyword>
<dbReference type="InterPro" id="IPR017871">
    <property type="entry name" value="ABC_transporter-like_CS"/>
</dbReference>
<dbReference type="EC" id="3.6.3.29" evidence="5"/>
<accession>F8E691</accession>
<dbReference type="SMART" id="SM00382">
    <property type="entry name" value="AAA"/>
    <property type="match status" value="1"/>
</dbReference>
<dbReference type="InterPro" id="IPR003593">
    <property type="entry name" value="AAA+_ATPase"/>
</dbReference>
<dbReference type="GO" id="GO:0016887">
    <property type="term" value="F:ATP hydrolysis activity"/>
    <property type="evidence" value="ECO:0007669"/>
    <property type="project" value="InterPro"/>
</dbReference>
<keyword evidence="2" id="KW-0547">Nucleotide-binding</keyword>
<name>F8E691_FLESM</name>
<dbReference type="PROSITE" id="PS50893">
    <property type="entry name" value="ABC_TRANSPORTER_2"/>
    <property type="match status" value="1"/>
</dbReference>
<dbReference type="InterPro" id="IPR003439">
    <property type="entry name" value="ABC_transporter-like_ATP-bd"/>
</dbReference>
<dbReference type="PROSITE" id="PS00211">
    <property type="entry name" value="ABC_TRANSPORTER_1"/>
    <property type="match status" value="1"/>
</dbReference>